<dbReference type="EMBL" id="JAVDPY010000004">
    <property type="protein sequence ID" value="MDR6334031.1"/>
    <property type="molecule type" value="Genomic_DNA"/>
</dbReference>
<evidence type="ECO:0000313" key="3">
    <source>
        <dbReference type="Proteomes" id="UP001144397"/>
    </source>
</evidence>
<comment type="caution">
    <text evidence="1">The sequence shown here is derived from an EMBL/GenBank/DDBJ whole genome shotgun (WGS) entry which is preliminary data.</text>
</comment>
<organism evidence="1 3">
    <name type="scientific">Xanthobacter flavus</name>
    <dbReference type="NCBI Taxonomy" id="281"/>
    <lineage>
        <taxon>Bacteria</taxon>
        <taxon>Pseudomonadati</taxon>
        <taxon>Pseudomonadota</taxon>
        <taxon>Alphaproteobacteria</taxon>
        <taxon>Hyphomicrobiales</taxon>
        <taxon>Xanthobacteraceae</taxon>
        <taxon>Xanthobacter</taxon>
    </lineage>
</organism>
<name>A0A9W6CNZ6_XANFL</name>
<dbReference type="AlphaFoldDB" id="A0A9W6CNZ6"/>
<sequence length="98" mass="10426">MRTEFSVRTRGLDGLARRIAARHFPDAEAAAAARAAADLAGEIGAEAGAVATVTGTPARPLVQVSGATFLDRVRGAFDRPGDPVLDRIRLLFARRRRS</sequence>
<gene>
    <name evidence="2" type="ORF">GGQ86_002507</name>
    <name evidence="1" type="ORF">XFLAVUS301_24230</name>
</gene>
<protein>
    <submittedName>
        <fullName evidence="1">Uncharacterized protein</fullName>
    </submittedName>
</protein>
<evidence type="ECO:0000313" key="2">
    <source>
        <dbReference type="EMBL" id="MDR6334031.1"/>
    </source>
</evidence>
<reference evidence="2 4" key="2">
    <citation type="submission" date="2023-07" db="EMBL/GenBank/DDBJ databases">
        <title>Genomic Encyclopedia of Type Strains, Phase IV (KMG-IV): sequencing the most valuable type-strain genomes for metagenomic binning, comparative biology and taxonomic classification.</title>
        <authorList>
            <person name="Goeker M."/>
        </authorList>
    </citation>
    <scope>NUCLEOTIDE SEQUENCE [LARGE SCALE GENOMIC DNA]</scope>
    <source>
        <strain evidence="2 4">DSM 338</strain>
    </source>
</reference>
<accession>A0A9W6CNZ6</accession>
<dbReference type="Proteomes" id="UP001144397">
    <property type="component" value="Unassembled WGS sequence"/>
</dbReference>
<evidence type="ECO:0000313" key="4">
    <source>
        <dbReference type="Proteomes" id="UP001245370"/>
    </source>
</evidence>
<reference evidence="1" key="1">
    <citation type="submission" date="2022-12" db="EMBL/GenBank/DDBJ databases">
        <title>Reference genome sequencing for broad-spectrum identification of bacterial and archaeal isolates by mass spectrometry.</title>
        <authorList>
            <person name="Sekiguchi Y."/>
            <person name="Tourlousse D.M."/>
        </authorList>
    </citation>
    <scope>NUCLEOTIDE SEQUENCE</scope>
    <source>
        <strain evidence="1">301</strain>
    </source>
</reference>
<dbReference type="Proteomes" id="UP001245370">
    <property type="component" value="Unassembled WGS sequence"/>
</dbReference>
<evidence type="ECO:0000313" key="1">
    <source>
        <dbReference type="EMBL" id="GLI22749.1"/>
    </source>
</evidence>
<dbReference type="EMBL" id="BSDO01000003">
    <property type="protein sequence ID" value="GLI22749.1"/>
    <property type="molecule type" value="Genomic_DNA"/>
</dbReference>
<dbReference type="RefSeq" id="WP_281807655.1">
    <property type="nucleotide sequence ID" value="NZ_BSDO01000003.1"/>
</dbReference>
<keyword evidence="4" id="KW-1185">Reference proteome</keyword>
<dbReference type="GeneID" id="95763209"/>
<proteinExistence type="predicted"/>